<protein>
    <recommendedName>
        <fullName evidence="2">RNA helicase</fullName>
        <ecNumber evidence="2">3.6.4.13</ecNumber>
    </recommendedName>
</protein>
<gene>
    <name evidence="10" type="ORF">Klosneuvirus_2_189</name>
</gene>
<dbReference type="PROSITE" id="PS51192">
    <property type="entry name" value="HELICASE_ATP_BIND_1"/>
    <property type="match status" value="1"/>
</dbReference>
<dbReference type="GO" id="GO:0003724">
    <property type="term" value="F:RNA helicase activity"/>
    <property type="evidence" value="ECO:0007669"/>
    <property type="project" value="UniProtKB-EC"/>
</dbReference>
<evidence type="ECO:0000256" key="4">
    <source>
        <dbReference type="ARBA" id="ARBA00022801"/>
    </source>
</evidence>
<keyword evidence="5 10" id="KW-0347">Helicase</keyword>
<evidence type="ECO:0000259" key="9">
    <source>
        <dbReference type="PROSITE" id="PS51194"/>
    </source>
</evidence>
<dbReference type="CDD" id="cd18791">
    <property type="entry name" value="SF2_C_RHA"/>
    <property type="match status" value="1"/>
</dbReference>
<evidence type="ECO:0000313" key="10">
    <source>
        <dbReference type="EMBL" id="ARF11753.1"/>
    </source>
</evidence>
<keyword evidence="6" id="KW-0067">ATP-binding</keyword>
<dbReference type="InterPro" id="IPR027417">
    <property type="entry name" value="P-loop_NTPase"/>
</dbReference>
<keyword evidence="4" id="KW-0378">Hydrolase</keyword>
<evidence type="ECO:0000256" key="5">
    <source>
        <dbReference type="ARBA" id="ARBA00022806"/>
    </source>
</evidence>
<dbReference type="Pfam" id="PF00271">
    <property type="entry name" value="Helicase_C"/>
    <property type="match status" value="1"/>
</dbReference>
<comment type="catalytic activity">
    <reaction evidence="7">
        <text>ATP + H2O = ADP + phosphate + H(+)</text>
        <dbReference type="Rhea" id="RHEA:13065"/>
        <dbReference type="ChEBI" id="CHEBI:15377"/>
        <dbReference type="ChEBI" id="CHEBI:15378"/>
        <dbReference type="ChEBI" id="CHEBI:30616"/>
        <dbReference type="ChEBI" id="CHEBI:43474"/>
        <dbReference type="ChEBI" id="CHEBI:456216"/>
        <dbReference type="EC" id="3.6.4.13"/>
    </reaction>
</comment>
<dbReference type="InterPro" id="IPR014001">
    <property type="entry name" value="Helicase_ATP-bd"/>
</dbReference>
<evidence type="ECO:0000256" key="1">
    <source>
        <dbReference type="ARBA" id="ARBA00008792"/>
    </source>
</evidence>
<name>A0A1V0SJ61_9VIRU</name>
<accession>A0A1V0SJ61</accession>
<organism evidence="10">
    <name type="scientific">Klosneuvirus KNV1</name>
    <dbReference type="NCBI Taxonomy" id="1977640"/>
    <lineage>
        <taxon>Viruses</taxon>
        <taxon>Varidnaviria</taxon>
        <taxon>Bamfordvirae</taxon>
        <taxon>Nucleocytoviricota</taxon>
        <taxon>Megaviricetes</taxon>
        <taxon>Imitervirales</taxon>
        <taxon>Mimiviridae</taxon>
        <taxon>Klosneuvirinae</taxon>
        <taxon>Klosneuvirus</taxon>
    </lineage>
</organism>
<dbReference type="SUPFAM" id="SSF52540">
    <property type="entry name" value="P-loop containing nucleoside triphosphate hydrolases"/>
    <property type="match status" value="1"/>
</dbReference>
<dbReference type="SMART" id="SM00382">
    <property type="entry name" value="AAA"/>
    <property type="match status" value="1"/>
</dbReference>
<feature type="domain" description="Helicase ATP-binding" evidence="8">
    <location>
        <begin position="616"/>
        <end position="809"/>
    </location>
</feature>
<dbReference type="EMBL" id="KY684109">
    <property type="protein sequence ID" value="ARF11753.1"/>
    <property type="molecule type" value="Genomic_DNA"/>
</dbReference>
<dbReference type="PANTHER" id="PTHR18934:SF91">
    <property type="entry name" value="PRE-MRNA-SPLICING FACTOR ATP-DEPENDENT RNA HELICASE PRP16"/>
    <property type="match status" value="1"/>
</dbReference>
<dbReference type="PANTHER" id="PTHR18934">
    <property type="entry name" value="ATP-DEPENDENT RNA HELICASE"/>
    <property type="match status" value="1"/>
</dbReference>
<dbReference type="InterPro" id="IPR003593">
    <property type="entry name" value="AAA+_ATPase"/>
</dbReference>
<dbReference type="GO" id="GO:0016787">
    <property type="term" value="F:hydrolase activity"/>
    <property type="evidence" value="ECO:0007669"/>
    <property type="project" value="UniProtKB-KW"/>
</dbReference>
<evidence type="ECO:0000256" key="7">
    <source>
        <dbReference type="ARBA" id="ARBA00047984"/>
    </source>
</evidence>
<evidence type="ECO:0000256" key="6">
    <source>
        <dbReference type="ARBA" id="ARBA00022840"/>
    </source>
</evidence>
<evidence type="ECO:0000256" key="2">
    <source>
        <dbReference type="ARBA" id="ARBA00012552"/>
    </source>
</evidence>
<feature type="domain" description="Helicase C-terminal" evidence="9">
    <location>
        <begin position="854"/>
        <end position="1046"/>
    </location>
</feature>
<comment type="similarity">
    <text evidence="1">Belongs to the DEAD box helicase family. DEAH subfamily.</text>
</comment>
<sequence>MEYEFVTDGFKAEINNNVMKSVFPNLQNNHREILFNYLINVIDIIAIKFNFNLQLKDVYEQQFRQNNYKDTIGLLFMLLPYIDDTSGDKKKKLVSLDELYIKKKDDVLYDINKESPKYEYTNLQYGRCQRFNNGNEIRAQEIKFSEEHLRHNYYLLLDTIKTVANKLYVNWINIKPVNPNDVETLDMYTITNNQITSNTITTWDPVTDNKNGHNNQGMDVSEMYNIIVNYLYYPIKGIKWTIYELYIDNKGFKYLNILNELINIDHCVNNISWNQLQEDKRELFKTQWKQWLGLLLQNQGSKNIPANKLIEMMYILITFFDSNYRKITNDNYIRLPRKNQIGEDDSEEDILIDDDAIKTSAKSLYDYPEYIYEFIRESLTGLKNTWYCQYYIQYNNNTQKYELEKEESTIAIDNTIISAKNIYNYAKSLTIYESSSKQKVKKLPKQWKSLSSSDKQLVLNRLNRTIDGWFNIQGYLTRIVGLSRYNAQQINKEIHNEIQNSLAYILYHVLASYGLLSVFTPSPKLTDYTLLPSNTNERNNEIQRLVGKEIRNSDIYKNSYYFINNKKYDELDLTIQQKDLTVKTMKYLEAIGDTTIRIGNWIQTYAMDWISQISFFHHYLNNRIIYITGGTGVGKSTQTPKLLLYALKMIDYKINGSIVCTQPRIPPTVQNTKTISSQMGIPIEIYDHITKTNIRSDNYYIQYKYKEKGHDIAQPGLTLKFMTDGLLDAQLQNPILKRLKDNKYTEHNIYDIVIVDEAHEHNMNMDMILTKMKYATYFNNELKLVIISATMDDDEPTYRRYYRDVNDNKMFPLNLSLEEHKLDRINVDRRMHISPPGETTQYKIEEVYEPNNDPIDKVINIINTTTDGDILLFQPGIKDISESVTLINARTPAHVIAIPYYSEMGDKKREFVDNISNNKNKITIPKNISFSEDIDDPIIKKVPMGTYKRVIVVATNIAEASITIDTLKYVVDTGFQKTGIYDYKLRTERLDKGSISESSRLQRRGRVGRVANGTVYYMYQKGSMEKNKKQYSISIINFSDKLFELLYEDPNEKVIFDKNNDPNINIVNKYEQGLDAMIQKQYMTQNGFYSYYGIDSHYDYDNNSIPYDYYQSGLDKETLDDETGSFYIIHPNELCLKRNIRGEIIDIENDCRSDFTIETTKYISAKIITAWNVLEENLLVFTNKNIAYKTQFGSKIMYLKQKITRLTINQIISIVYSRVYQCYNDMLKLIAMHMTVQSAKELIKGTMINGKYRIQFDNAINLYGNCEGDSFAILQICNDFLSYLSKFYISSTDEIKIKSEVEKQKQFFLNKEYDKLDSKTLDNFIQLRNTNRLTVSKSLSNLETNKMISSNTYLITYLGQIKDIKYESMIKQWCDKRYLNYDIIIRFLETYMSLLNEMKKYERNLYEEDFEIVHDNYTDLNWFDTHTPKIINFSEISEIDRVKIALMYGYNYNLSFNLSIINNNYYYLNIFNPNFDTVYKINKLFPSKGIARGRIANNTFLDYACMKSTILYISKTEDKESGDIEMTFIENIPINFIAKLFPYIIKKDRYNLTMHEQYTKEFINTLIIQKSGNDIYHNLINKYIKTIENIRYHLFNNVDKSAYDKLPVIDDRQQIKQMIIQTNSVQTGGKYSFNEIPHVVINNYVRDLVYILNKKIEL</sequence>
<dbReference type="Gene3D" id="3.40.50.300">
    <property type="entry name" value="P-loop containing nucleotide triphosphate hydrolases"/>
    <property type="match status" value="2"/>
</dbReference>
<evidence type="ECO:0000256" key="3">
    <source>
        <dbReference type="ARBA" id="ARBA00022741"/>
    </source>
</evidence>
<dbReference type="PROSITE" id="PS51194">
    <property type="entry name" value="HELICASE_CTER"/>
    <property type="match status" value="1"/>
</dbReference>
<dbReference type="GO" id="GO:0005524">
    <property type="term" value="F:ATP binding"/>
    <property type="evidence" value="ECO:0007669"/>
    <property type="project" value="UniProtKB-KW"/>
</dbReference>
<dbReference type="EC" id="3.6.4.13" evidence="2"/>
<dbReference type="InterPro" id="IPR001650">
    <property type="entry name" value="Helicase_C-like"/>
</dbReference>
<reference evidence="10" key="1">
    <citation type="journal article" date="2017" name="Science">
        <title>Giant viruses with an expanded complement of translation system components.</title>
        <authorList>
            <person name="Schulz F."/>
            <person name="Yutin N."/>
            <person name="Ivanova N.N."/>
            <person name="Ortega D.R."/>
            <person name="Lee T.K."/>
            <person name="Vierheilig J."/>
            <person name="Daims H."/>
            <person name="Horn M."/>
            <person name="Wagner M."/>
            <person name="Jensen G.J."/>
            <person name="Kyrpides N.C."/>
            <person name="Koonin E.V."/>
            <person name="Woyke T."/>
        </authorList>
    </citation>
    <scope>NUCLEOTIDE SEQUENCE</scope>
    <source>
        <strain evidence="10">KNV1</strain>
    </source>
</reference>
<dbReference type="SMART" id="SM00487">
    <property type="entry name" value="DEXDc"/>
    <property type="match status" value="1"/>
</dbReference>
<keyword evidence="3" id="KW-0547">Nucleotide-binding</keyword>
<proteinExistence type="inferred from homology"/>
<dbReference type="GO" id="GO:0003723">
    <property type="term" value="F:RNA binding"/>
    <property type="evidence" value="ECO:0007669"/>
    <property type="project" value="TreeGrafter"/>
</dbReference>
<evidence type="ECO:0000259" key="8">
    <source>
        <dbReference type="PROSITE" id="PS51192"/>
    </source>
</evidence>
<dbReference type="SMART" id="SM00490">
    <property type="entry name" value="HELICc"/>
    <property type="match status" value="1"/>
</dbReference>